<protein>
    <submittedName>
        <fullName evidence="6">Peroxidase</fullName>
    </submittedName>
</protein>
<dbReference type="Pfam" id="PF03098">
    <property type="entry name" value="An_peroxidase"/>
    <property type="match status" value="1"/>
</dbReference>
<dbReference type="InterPro" id="IPR010255">
    <property type="entry name" value="Haem_peroxidase_sf"/>
</dbReference>
<keyword evidence="3" id="KW-0560">Oxidoreductase</keyword>
<dbReference type="PROSITE" id="PS50292">
    <property type="entry name" value="PEROXIDASE_3"/>
    <property type="match status" value="1"/>
</dbReference>
<evidence type="ECO:0000256" key="4">
    <source>
        <dbReference type="ARBA" id="ARBA00023180"/>
    </source>
</evidence>
<keyword evidence="3" id="KW-0575">Peroxidase</keyword>
<accession>A0A915KA53</accession>
<dbReference type="GO" id="GO:0006979">
    <property type="term" value="P:response to oxidative stress"/>
    <property type="evidence" value="ECO:0007669"/>
    <property type="project" value="InterPro"/>
</dbReference>
<evidence type="ECO:0000256" key="1">
    <source>
        <dbReference type="ARBA" id="ARBA00004613"/>
    </source>
</evidence>
<dbReference type="GO" id="GO:0020037">
    <property type="term" value="F:heme binding"/>
    <property type="evidence" value="ECO:0007669"/>
    <property type="project" value="InterPro"/>
</dbReference>
<dbReference type="SUPFAM" id="SSF48113">
    <property type="entry name" value="Heme-dependent peroxidases"/>
    <property type="match status" value="1"/>
</dbReference>
<organism evidence="5 6">
    <name type="scientific">Romanomermis culicivorax</name>
    <name type="common">Nematode worm</name>
    <dbReference type="NCBI Taxonomy" id="13658"/>
    <lineage>
        <taxon>Eukaryota</taxon>
        <taxon>Metazoa</taxon>
        <taxon>Ecdysozoa</taxon>
        <taxon>Nematoda</taxon>
        <taxon>Enoplea</taxon>
        <taxon>Dorylaimia</taxon>
        <taxon>Mermithida</taxon>
        <taxon>Mermithoidea</taxon>
        <taxon>Mermithidae</taxon>
        <taxon>Romanomermis</taxon>
    </lineage>
</organism>
<name>A0A915KA53_ROMCU</name>
<dbReference type="PANTHER" id="PTHR11475:SF4">
    <property type="entry name" value="CHORION PEROXIDASE"/>
    <property type="match status" value="1"/>
</dbReference>
<dbReference type="InterPro" id="IPR019791">
    <property type="entry name" value="Haem_peroxidase_animal"/>
</dbReference>
<dbReference type="WBParaSite" id="nRc.2.0.1.t35577-RA">
    <property type="protein sequence ID" value="nRc.2.0.1.t35577-RA"/>
    <property type="gene ID" value="nRc.2.0.1.g35577"/>
</dbReference>
<dbReference type="Proteomes" id="UP000887565">
    <property type="component" value="Unplaced"/>
</dbReference>
<evidence type="ECO:0000313" key="5">
    <source>
        <dbReference type="Proteomes" id="UP000887565"/>
    </source>
</evidence>
<dbReference type="GO" id="GO:0005576">
    <property type="term" value="C:extracellular region"/>
    <property type="evidence" value="ECO:0007669"/>
    <property type="project" value="UniProtKB-SubCell"/>
</dbReference>
<dbReference type="AlphaFoldDB" id="A0A915KA53"/>
<sequence length="141" mass="16367">MPPKFHEPVIDFHTGKLKVSQVRFVKDILPPAPFDANECRSSDSQPCFLAGSDFVNFLPTTTAFQALWLRQHNRIADELKKLNPQWEDERLYQEAKTVVSAQIQHITYNEFLPIVIVFSNEKKTYQNGQNNRDEKCDTNEI</sequence>
<evidence type="ECO:0000256" key="3">
    <source>
        <dbReference type="ARBA" id="ARBA00022559"/>
    </source>
</evidence>
<reference evidence="6" key="1">
    <citation type="submission" date="2022-11" db="UniProtKB">
        <authorList>
            <consortium name="WormBaseParasite"/>
        </authorList>
    </citation>
    <scope>IDENTIFICATION</scope>
</reference>
<dbReference type="PANTHER" id="PTHR11475">
    <property type="entry name" value="OXIDASE/PEROXIDASE"/>
    <property type="match status" value="1"/>
</dbReference>
<evidence type="ECO:0000256" key="2">
    <source>
        <dbReference type="ARBA" id="ARBA00022525"/>
    </source>
</evidence>
<comment type="subcellular location">
    <subcellularLocation>
        <location evidence="1">Secreted</location>
    </subcellularLocation>
</comment>
<dbReference type="GO" id="GO:0004601">
    <property type="term" value="F:peroxidase activity"/>
    <property type="evidence" value="ECO:0007669"/>
    <property type="project" value="UniProtKB-KW"/>
</dbReference>
<dbReference type="InterPro" id="IPR037120">
    <property type="entry name" value="Haem_peroxidase_sf_animal"/>
</dbReference>
<proteinExistence type="predicted"/>
<evidence type="ECO:0000313" key="6">
    <source>
        <dbReference type="WBParaSite" id="nRc.2.0.1.t35577-RA"/>
    </source>
</evidence>
<keyword evidence="2" id="KW-0964">Secreted</keyword>
<keyword evidence="4" id="KW-0325">Glycoprotein</keyword>
<keyword evidence="5" id="KW-1185">Reference proteome</keyword>
<dbReference type="Gene3D" id="1.10.640.10">
    <property type="entry name" value="Haem peroxidase domain superfamily, animal type"/>
    <property type="match status" value="1"/>
</dbReference>